<sequence>MKPKPKRSIVHVPQDVIFDHILPRIPAKSGCRFRCVSKEWHSFLTSDTFKNKHNHRHIDDHENNLKLLVLSKTKTSIEFTTIDCEAPPSDKDSTPTRRPLPPFEGITPRRIYILASFHGLVCLGIQETYVYVYSHLILWNPLTNEYKRLSKSTPLMNGYIWYYRSIFGLYYSCCEDDYKFLFVDYFDHNVYIYSLKSDSWRKVDVFQHTLHPGSPSRGTYLNENLYFLKANSSGRLDSIIRFDTKTERFSKIETPNVDANPNAYSTNYYDTIMVKSDCIHVCVKYDINISCDNGFERTTCIKLWKLDENDNMKEVLTCQLRPHVDGISMSYLVPLHLLENGNCLMRNCSCHNIKFMK</sequence>
<dbReference type="NCBIfam" id="TIGR01640">
    <property type="entry name" value="F_box_assoc_1"/>
    <property type="match status" value="1"/>
</dbReference>
<protein>
    <submittedName>
        <fullName evidence="2">F-box protein</fullName>
    </submittedName>
</protein>
<dbReference type="Gene3D" id="2.120.10.80">
    <property type="entry name" value="Kelch-type beta propeller"/>
    <property type="match status" value="1"/>
</dbReference>
<dbReference type="PANTHER" id="PTHR31672:SF13">
    <property type="entry name" value="F-BOX PROTEIN CPR30-LIKE"/>
    <property type="match status" value="1"/>
</dbReference>
<evidence type="ECO:0000259" key="1">
    <source>
        <dbReference type="Pfam" id="PF07734"/>
    </source>
</evidence>
<evidence type="ECO:0000313" key="2">
    <source>
        <dbReference type="EMBL" id="GJT92822.1"/>
    </source>
</evidence>
<accession>A0ABQ5HY84</accession>
<name>A0ABQ5HY84_9ASTR</name>
<reference evidence="2" key="1">
    <citation type="journal article" date="2022" name="Int. J. Mol. Sci.">
        <title>Draft Genome of Tanacetum Coccineum: Genomic Comparison of Closely Related Tanacetum-Family Plants.</title>
        <authorList>
            <person name="Yamashiro T."/>
            <person name="Shiraishi A."/>
            <person name="Nakayama K."/>
            <person name="Satake H."/>
        </authorList>
    </citation>
    <scope>NUCLEOTIDE SEQUENCE</scope>
</reference>
<dbReference type="InterPro" id="IPR006527">
    <property type="entry name" value="F-box-assoc_dom_typ1"/>
</dbReference>
<dbReference type="InterPro" id="IPR036047">
    <property type="entry name" value="F-box-like_dom_sf"/>
</dbReference>
<dbReference type="InterPro" id="IPR017451">
    <property type="entry name" value="F-box-assoc_interact_dom"/>
</dbReference>
<keyword evidence="3" id="KW-1185">Reference proteome</keyword>
<reference evidence="2" key="2">
    <citation type="submission" date="2022-01" db="EMBL/GenBank/DDBJ databases">
        <authorList>
            <person name="Yamashiro T."/>
            <person name="Shiraishi A."/>
            <person name="Satake H."/>
            <person name="Nakayama K."/>
        </authorList>
    </citation>
    <scope>NUCLEOTIDE SEQUENCE</scope>
</reference>
<dbReference type="PANTHER" id="PTHR31672">
    <property type="entry name" value="BNACNNG10540D PROTEIN"/>
    <property type="match status" value="1"/>
</dbReference>
<gene>
    <name evidence="2" type="ORF">Tco_1081667</name>
</gene>
<dbReference type="InterPro" id="IPR050796">
    <property type="entry name" value="SCF_F-box_component"/>
</dbReference>
<feature type="domain" description="F-box associated beta-propeller type 1" evidence="1">
    <location>
        <begin position="133"/>
        <end position="260"/>
    </location>
</feature>
<dbReference type="Pfam" id="PF07734">
    <property type="entry name" value="FBA_1"/>
    <property type="match status" value="1"/>
</dbReference>
<dbReference type="EMBL" id="BQNB010020146">
    <property type="protein sequence ID" value="GJT92822.1"/>
    <property type="molecule type" value="Genomic_DNA"/>
</dbReference>
<dbReference type="InterPro" id="IPR011043">
    <property type="entry name" value="Gal_Oxase/kelch_b-propeller"/>
</dbReference>
<dbReference type="InterPro" id="IPR015915">
    <property type="entry name" value="Kelch-typ_b-propeller"/>
</dbReference>
<proteinExistence type="predicted"/>
<comment type="caution">
    <text evidence="2">The sequence shown here is derived from an EMBL/GenBank/DDBJ whole genome shotgun (WGS) entry which is preliminary data.</text>
</comment>
<dbReference type="Proteomes" id="UP001151760">
    <property type="component" value="Unassembled WGS sequence"/>
</dbReference>
<organism evidence="2 3">
    <name type="scientific">Tanacetum coccineum</name>
    <dbReference type="NCBI Taxonomy" id="301880"/>
    <lineage>
        <taxon>Eukaryota</taxon>
        <taxon>Viridiplantae</taxon>
        <taxon>Streptophyta</taxon>
        <taxon>Embryophyta</taxon>
        <taxon>Tracheophyta</taxon>
        <taxon>Spermatophyta</taxon>
        <taxon>Magnoliopsida</taxon>
        <taxon>eudicotyledons</taxon>
        <taxon>Gunneridae</taxon>
        <taxon>Pentapetalae</taxon>
        <taxon>asterids</taxon>
        <taxon>campanulids</taxon>
        <taxon>Asterales</taxon>
        <taxon>Asteraceae</taxon>
        <taxon>Asteroideae</taxon>
        <taxon>Anthemideae</taxon>
        <taxon>Anthemidinae</taxon>
        <taxon>Tanacetum</taxon>
    </lineage>
</organism>
<dbReference type="SUPFAM" id="SSF50965">
    <property type="entry name" value="Galactose oxidase, central domain"/>
    <property type="match status" value="1"/>
</dbReference>
<dbReference type="SUPFAM" id="SSF81383">
    <property type="entry name" value="F-box domain"/>
    <property type="match status" value="1"/>
</dbReference>
<evidence type="ECO:0000313" key="3">
    <source>
        <dbReference type="Proteomes" id="UP001151760"/>
    </source>
</evidence>